<dbReference type="OrthoDB" id="9784339at2"/>
<evidence type="ECO:0000313" key="4">
    <source>
        <dbReference type="Proteomes" id="UP000321306"/>
    </source>
</evidence>
<dbReference type="SMART" id="SM00226">
    <property type="entry name" value="LMWPc"/>
    <property type="match status" value="1"/>
</dbReference>
<dbReference type="GO" id="GO:0046685">
    <property type="term" value="P:response to arsenic-containing substance"/>
    <property type="evidence" value="ECO:0007669"/>
    <property type="project" value="UniProtKB-KW"/>
</dbReference>
<dbReference type="EMBL" id="BJXB01000006">
    <property type="protein sequence ID" value="GEM46184.1"/>
    <property type="molecule type" value="Genomic_DNA"/>
</dbReference>
<evidence type="ECO:0000256" key="1">
    <source>
        <dbReference type="ARBA" id="ARBA00022849"/>
    </source>
</evidence>
<organism evidence="3 4">
    <name type="scientific">Deinococcus cellulosilyticus (strain DSM 18568 / NBRC 106333 / KACC 11606 / 5516J-15)</name>
    <dbReference type="NCBI Taxonomy" id="1223518"/>
    <lineage>
        <taxon>Bacteria</taxon>
        <taxon>Thermotogati</taxon>
        <taxon>Deinococcota</taxon>
        <taxon>Deinococci</taxon>
        <taxon>Deinococcales</taxon>
        <taxon>Deinococcaceae</taxon>
        <taxon>Deinococcus</taxon>
    </lineage>
</organism>
<dbReference type="Gene3D" id="3.40.50.2300">
    <property type="match status" value="1"/>
</dbReference>
<keyword evidence="1" id="KW-0059">Arsenical resistance</keyword>
<dbReference type="CDD" id="cd16345">
    <property type="entry name" value="LMWP_ArsC"/>
    <property type="match status" value="1"/>
</dbReference>
<dbReference type="AlphaFoldDB" id="A0A511N013"/>
<dbReference type="InterPro" id="IPR023485">
    <property type="entry name" value="Ptyr_pPase"/>
</dbReference>
<sequence>MSGSNTTRTQLAEALLKHHAGDRFEVFSAGLEAGTIHPHTRSVLQELGVQMQGQTPKYLRDYLGITFNHLITLTDEGEDAPIFPGVSTRLDWNVAKPQQHASIEDQLNAFRVVRNQLDLMVHNFVMDYDLFKLGVKVEQ</sequence>
<reference evidence="3 4" key="1">
    <citation type="submission" date="2019-07" db="EMBL/GenBank/DDBJ databases">
        <title>Whole genome shotgun sequence of Deinococcus cellulosilyticus NBRC 106333.</title>
        <authorList>
            <person name="Hosoyama A."/>
            <person name="Uohara A."/>
            <person name="Ohji S."/>
            <person name="Ichikawa N."/>
        </authorList>
    </citation>
    <scope>NUCLEOTIDE SEQUENCE [LARGE SCALE GENOMIC DNA]</scope>
    <source>
        <strain evidence="3 4">NBRC 106333</strain>
    </source>
</reference>
<evidence type="ECO:0000313" key="3">
    <source>
        <dbReference type="EMBL" id="GEM46184.1"/>
    </source>
</evidence>
<dbReference type="RefSeq" id="WP_146883996.1">
    <property type="nucleotide sequence ID" value="NZ_BJXB01000006.1"/>
</dbReference>
<dbReference type="InterPro" id="IPR036196">
    <property type="entry name" value="Ptyr_pPase_sf"/>
</dbReference>
<name>A0A511N013_DEIC1</name>
<evidence type="ECO:0000259" key="2">
    <source>
        <dbReference type="SMART" id="SM00226"/>
    </source>
</evidence>
<keyword evidence="4" id="KW-1185">Reference proteome</keyword>
<dbReference type="SUPFAM" id="SSF52788">
    <property type="entry name" value="Phosphotyrosine protein phosphatases I"/>
    <property type="match status" value="1"/>
</dbReference>
<gene>
    <name evidence="3" type="ORF">DC3_18190</name>
</gene>
<dbReference type="PANTHER" id="PTHR43428:SF1">
    <property type="entry name" value="ARSENATE REDUCTASE"/>
    <property type="match status" value="1"/>
</dbReference>
<feature type="domain" description="Phosphotyrosine protein phosphatase I" evidence="2">
    <location>
        <begin position="1"/>
        <end position="127"/>
    </location>
</feature>
<dbReference type="Proteomes" id="UP000321306">
    <property type="component" value="Unassembled WGS sequence"/>
</dbReference>
<proteinExistence type="predicted"/>
<comment type="caution">
    <text evidence="3">The sequence shown here is derived from an EMBL/GenBank/DDBJ whole genome shotgun (WGS) entry which is preliminary data.</text>
</comment>
<protein>
    <submittedName>
        <fullName evidence="3">Protein-tyrosine-phosphatase</fullName>
    </submittedName>
</protein>
<dbReference type="PANTHER" id="PTHR43428">
    <property type="entry name" value="ARSENATE REDUCTASE"/>
    <property type="match status" value="1"/>
</dbReference>
<accession>A0A511N013</accession>
<dbReference type="Pfam" id="PF01451">
    <property type="entry name" value="LMWPc"/>
    <property type="match status" value="1"/>
</dbReference>